<dbReference type="PANTHER" id="PTHR32305">
    <property type="match status" value="1"/>
</dbReference>
<reference evidence="4 5" key="1">
    <citation type="submission" date="2024-03" db="EMBL/GenBank/DDBJ databases">
        <title>Human intestinal bacterial collection.</title>
        <authorList>
            <person name="Pauvert C."/>
            <person name="Hitch T.C.A."/>
            <person name="Clavel T."/>
        </authorList>
    </citation>
    <scope>NUCLEOTIDE SEQUENCE [LARGE SCALE GENOMIC DNA]</scope>
    <source>
        <strain evidence="4 5">CLA-AA-H192</strain>
    </source>
</reference>
<keyword evidence="5" id="KW-1185">Reference proteome</keyword>
<keyword evidence="1" id="KW-0677">Repeat</keyword>
<dbReference type="Proteomes" id="UP001491552">
    <property type="component" value="Unassembled WGS sequence"/>
</dbReference>
<dbReference type="InterPro" id="IPR056823">
    <property type="entry name" value="TEN-like_YD-shell"/>
</dbReference>
<proteinExistence type="predicted"/>
<name>A0ABV1GAN1_9FIRM</name>
<dbReference type="Gene3D" id="2.180.10.10">
    <property type="entry name" value="RHS repeat-associated core"/>
    <property type="match status" value="2"/>
</dbReference>
<dbReference type="Pfam" id="PF25023">
    <property type="entry name" value="TEN_YD-shell"/>
    <property type="match status" value="1"/>
</dbReference>
<evidence type="ECO:0000313" key="5">
    <source>
        <dbReference type="Proteomes" id="UP001491552"/>
    </source>
</evidence>
<feature type="domain" description="Teneurin-like YD-shell" evidence="3">
    <location>
        <begin position="360"/>
        <end position="488"/>
    </location>
</feature>
<evidence type="ECO:0000256" key="1">
    <source>
        <dbReference type="ARBA" id="ARBA00022737"/>
    </source>
</evidence>
<protein>
    <submittedName>
        <fullName evidence="4">RHS repeat-associated core domain-containing protein</fullName>
    </submittedName>
</protein>
<dbReference type="InterPro" id="IPR050708">
    <property type="entry name" value="T6SS_VgrG/RHS"/>
</dbReference>
<sequence>MSELHEYAYEDGRWGDLLTSVDGIDLEYDGSGNPTLYANGTELLWSMEWQNGRQLSRASTERDSTTEDVLDFAYDANGIRTRKTVTRNTYRPVQTYKVTFMADGKTVKTMNVTEGYTLKDSDYPAVPTKSGYSGAWKPYTAAIHNDITINAVYTALKTKHTVIFFADGKALKTMQVDNGYTLKASDYPSIPEKDGYTGRWDTRVTRITKDTAIYAIYSNNSTHTVTFIFAEVERNTLTVADGYILKDSDYPVPLIPSKDPSAVAVWEKYTSPIHEDITVRGNWQGSAVLPTEPSYPDEIMSGGKGEPVEADEPEENGAEPYSAGAMDEADTITHDYLTQSGRVARETIRQSVGGTVLKTETLDFFYDESGRPFAFNYSVDGGIASTYYYILNLQGDVVQIIDANGVMQAEYVYSPWGEIISAEGDLAEINPLRYRGYYYDSETGFYYLQSRYYDPENHRFINADTYASTDSSDAISCNVFAYCLNDPVNRSDSDGNKSLKDIAKSAIKGFVKHVVKPVNNWTAKQISKLDFTYSTGLGLSGSFGIWNMSGQLGLSIDSGGNVEMQYTVGGAVTTGSGVSLMNYQTITNAPNVTNLHDDGYQVGASVGVPIYNIPAAAGADINIIPDTDANRTYYGFTSGAGLGTPGMEAHVGWSTTRPVKGIKFNINEIFNSFYDKILGW</sequence>
<gene>
    <name evidence="4" type="ORF">WMO66_14320</name>
</gene>
<evidence type="ECO:0000313" key="4">
    <source>
        <dbReference type="EMBL" id="MEQ2512402.1"/>
    </source>
</evidence>
<evidence type="ECO:0000256" key="2">
    <source>
        <dbReference type="SAM" id="MobiDB-lite"/>
    </source>
</evidence>
<feature type="compositionally biased region" description="Acidic residues" evidence="2">
    <location>
        <begin position="308"/>
        <end position="317"/>
    </location>
</feature>
<organism evidence="4 5">
    <name type="scientific">Faecousia intestinalis</name>
    <dbReference type="NCBI Taxonomy" id="3133167"/>
    <lineage>
        <taxon>Bacteria</taxon>
        <taxon>Bacillati</taxon>
        <taxon>Bacillota</taxon>
        <taxon>Clostridia</taxon>
        <taxon>Eubacteriales</taxon>
        <taxon>Oscillospiraceae</taxon>
        <taxon>Faecousia</taxon>
    </lineage>
</organism>
<dbReference type="EMBL" id="JBBMFF010000280">
    <property type="protein sequence ID" value="MEQ2512402.1"/>
    <property type="molecule type" value="Genomic_DNA"/>
</dbReference>
<dbReference type="PANTHER" id="PTHR32305:SF15">
    <property type="entry name" value="PROTEIN RHSA-RELATED"/>
    <property type="match status" value="1"/>
</dbReference>
<accession>A0ABV1GAN1</accession>
<dbReference type="RefSeq" id="WP_349137029.1">
    <property type="nucleotide sequence ID" value="NZ_JBBMFF010000280.1"/>
</dbReference>
<dbReference type="Pfam" id="PF09479">
    <property type="entry name" value="Flg_new"/>
    <property type="match status" value="1"/>
</dbReference>
<dbReference type="NCBIfam" id="TIGR03696">
    <property type="entry name" value="Rhs_assc_core"/>
    <property type="match status" value="1"/>
</dbReference>
<evidence type="ECO:0000259" key="3">
    <source>
        <dbReference type="Pfam" id="PF25023"/>
    </source>
</evidence>
<dbReference type="InterPro" id="IPR022385">
    <property type="entry name" value="Rhs_assc_core"/>
</dbReference>
<comment type="caution">
    <text evidence="4">The sequence shown here is derived from an EMBL/GenBank/DDBJ whole genome shotgun (WGS) entry which is preliminary data.</text>
</comment>
<feature type="region of interest" description="Disordered" evidence="2">
    <location>
        <begin position="300"/>
        <end position="320"/>
    </location>
</feature>
<dbReference type="InterPro" id="IPR013378">
    <property type="entry name" value="InlB-like_B-rpt"/>
</dbReference>